<dbReference type="Gene3D" id="3.90.550.10">
    <property type="entry name" value="Spore Coat Polysaccharide Biosynthesis Protein SpsA, Chain A"/>
    <property type="match status" value="1"/>
</dbReference>
<proteinExistence type="inferred from homology"/>
<protein>
    <recommendedName>
        <fullName evidence="5">Hexosyltransferase</fullName>
        <ecNumber evidence="5">2.4.1.-</ecNumber>
    </recommendedName>
</protein>
<dbReference type="Pfam" id="PF01501">
    <property type="entry name" value="Glyco_transf_8"/>
    <property type="match status" value="1"/>
</dbReference>
<comment type="subcellular location">
    <subcellularLocation>
        <location evidence="5">Golgi apparatus membrane</location>
        <topology evidence="5">Single-pass type II membrane protein</topology>
    </subcellularLocation>
</comment>
<feature type="transmembrane region" description="Helical" evidence="5">
    <location>
        <begin position="71"/>
        <end position="91"/>
    </location>
</feature>
<accession>A0ABD3LPW8</accession>
<keyword evidence="4" id="KW-0808">Transferase</keyword>
<evidence type="ECO:0000256" key="2">
    <source>
        <dbReference type="ARBA" id="ARBA00006351"/>
    </source>
</evidence>
<comment type="pathway">
    <text evidence="1 5">Glycan metabolism; pectin biosynthesis.</text>
</comment>
<comment type="caution">
    <text evidence="6">The sequence shown here is derived from an EMBL/GenBank/DDBJ whole genome shotgun (WGS) entry which is preliminary data.</text>
</comment>
<dbReference type="InterPro" id="IPR029044">
    <property type="entry name" value="Nucleotide-diphossugar_trans"/>
</dbReference>
<keyword evidence="5" id="KW-1133">Transmembrane helix</keyword>
<dbReference type="AlphaFoldDB" id="A0ABD3LPW8"/>
<dbReference type="PANTHER" id="PTHR32116:SF76">
    <property type="entry name" value="GALACTURONOSYLTRANSFERASE 3-RELATED"/>
    <property type="match status" value="1"/>
</dbReference>
<keyword evidence="3 5" id="KW-0328">Glycosyltransferase</keyword>
<comment type="similarity">
    <text evidence="2 5">Belongs to the glycosyltransferase 8 family.</text>
</comment>
<keyword evidence="5" id="KW-0333">Golgi apparatus</keyword>
<evidence type="ECO:0000256" key="4">
    <source>
        <dbReference type="ARBA" id="ARBA00022679"/>
    </source>
</evidence>
<dbReference type="GO" id="GO:0000139">
    <property type="term" value="C:Golgi membrane"/>
    <property type="evidence" value="ECO:0007669"/>
    <property type="project" value="UniProtKB-SubCell"/>
</dbReference>
<dbReference type="EMBL" id="JBJKBG010000001">
    <property type="protein sequence ID" value="KAL3752594.1"/>
    <property type="molecule type" value="Genomic_DNA"/>
</dbReference>
<dbReference type="Proteomes" id="UP001634007">
    <property type="component" value="Unassembled WGS sequence"/>
</dbReference>
<name>A0ABD3LPW8_EUCGL</name>
<evidence type="ECO:0000256" key="5">
    <source>
        <dbReference type="RuleBase" id="RU362027"/>
    </source>
</evidence>
<evidence type="ECO:0000313" key="7">
    <source>
        <dbReference type="Proteomes" id="UP001634007"/>
    </source>
</evidence>
<keyword evidence="5" id="KW-0812">Transmembrane</keyword>
<dbReference type="PANTHER" id="PTHR32116">
    <property type="entry name" value="GALACTURONOSYLTRANSFERASE 4-RELATED"/>
    <property type="match status" value="1"/>
</dbReference>
<sequence length="151" mass="17613">MVNGAVQTCKESFHIFDKYLNFSNSINLENFDPGACGRAYGMKMFDLKGWKKRNITGIYHRWQEMNENRTLWMLGILSPGLVTFYGLTYSFDRRWHVLRLGYDPALNWTEMENAAVIHYNGNCKPWLDLAVSNYFVNLRSVSKRNHAAVYA</sequence>
<dbReference type="GO" id="GO:0071555">
    <property type="term" value="P:cell wall organization"/>
    <property type="evidence" value="ECO:0007669"/>
    <property type="project" value="UniProtKB-KW"/>
</dbReference>
<dbReference type="GO" id="GO:0016757">
    <property type="term" value="F:glycosyltransferase activity"/>
    <property type="evidence" value="ECO:0007669"/>
    <property type="project" value="UniProtKB-KW"/>
</dbReference>
<keyword evidence="7" id="KW-1185">Reference proteome</keyword>
<gene>
    <name evidence="6" type="ORF">ACJRO7_000061</name>
</gene>
<evidence type="ECO:0000256" key="3">
    <source>
        <dbReference type="ARBA" id="ARBA00022676"/>
    </source>
</evidence>
<dbReference type="InterPro" id="IPR029993">
    <property type="entry name" value="GAUT"/>
</dbReference>
<dbReference type="SUPFAM" id="SSF53448">
    <property type="entry name" value="Nucleotide-diphospho-sugar transferases"/>
    <property type="match status" value="1"/>
</dbReference>
<dbReference type="EC" id="2.4.1.-" evidence="5"/>
<keyword evidence="5" id="KW-0472">Membrane</keyword>
<organism evidence="6 7">
    <name type="scientific">Eucalyptus globulus</name>
    <name type="common">Tasmanian blue gum</name>
    <dbReference type="NCBI Taxonomy" id="34317"/>
    <lineage>
        <taxon>Eukaryota</taxon>
        <taxon>Viridiplantae</taxon>
        <taxon>Streptophyta</taxon>
        <taxon>Embryophyta</taxon>
        <taxon>Tracheophyta</taxon>
        <taxon>Spermatophyta</taxon>
        <taxon>Magnoliopsida</taxon>
        <taxon>eudicotyledons</taxon>
        <taxon>Gunneridae</taxon>
        <taxon>Pentapetalae</taxon>
        <taxon>rosids</taxon>
        <taxon>malvids</taxon>
        <taxon>Myrtales</taxon>
        <taxon>Myrtaceae</taxon>
        <taxon>Myrtoideae</taxon>
        <taxon>Eucalypteae</taxon>
        <taxon>Eucalyptus</taxon>
    </lineage>
</organism>
<evidence type="ECO:0000313" key="6">
    <source>
        <dbReference type="EMBL" id="KAL3752594.1"/>
    </source>
</evidence>
<reference evidence="6 7" key="1">
    <citation type="submission" date="2024-11" db="EMBL/GenBank/DDBJ databases">
        <title>Chromosome-level genome assembly of Eucalyptus globulus Labill. provides insights into its genome evolution.</title>
        <authorList>
            <person name="Li X."/>
        </authorList>
    </citation>
    <scope>NUCLEOTIDE SEQUENCE [LARGE SCALE GENOMIC DNA]</scope>
    <source>
        <strain evidence="6">CL2024</strain>
        <tissue evidence="6">Fresh tender leaves</tissue>
    </source>
</reference>
<dbReference type="InterPro" id="IPR002495">
    <property type="entry name" value="Glyco_trans_8"/>
</dbReference>
<evidence type="ECO:0000256" key="1">
    <source>
        <dbReference type="ARBA" id="ARBA00004877"/>
    </source>
</evidence>
<keyword evidence="5" id="KW-0961">Cell wall biogenesis/degradation</keyword>